<dbReference type="AlphaFoldDB" id="A0AAF3J7T2"/>
<sequence>MIFGTQCTNHVANATDDFIWANVSKDQKTSYELQASIQLPFGEVEYRTNGTDESAPDRRAQFTRIEAGSYLAFRTNGCAQVKYVAVYRFVDGTLEWIASGHPIACDESVIATKNGGMQISEMGSIWKDIAGKVHKSSV</sequence>
<evidence type="ECO:0000313" key="2">
    <source>
        <dbReference type="WBParaSite" id="MBELARI_LOCUS2153"/>
    </source>
</evidence>
<proteinExistence type="predicted"/>
<evidence type="ECO:0000313" key="1">
    <source>
        <dbReference type="Proteomes" id="UP000887575"/>
    </source>
</evidence>
<dbReference type="Proteomes" id="UP000887575">
    <property type="component" value="Unassembled WGS sequence"/>
</dbReference>
<organism evidence="1 2">
    <name type="scientific">Mesorhabditis belari</name>
    <dbReference type="NCBI Taxonomy" id="2138241"/>
    <lineage>
        <taxon>Eukaryota</taxon>
        <taxon>Metazoa</taxon>
        <taxon>Ecdysozoa</taxon>
        <taxon>Nematoda</taxon>
        <taxon>Chromadorea</taxon>
        <taxon>Rhabditida</taxon>
        <taxon>Rhabditina</taxon>
        <taxon>Rhabditomorpha</taxon>
        <taxon>Rhabditoidea</taxon>
        <taxon>Rhabditidae</taxon>
        <taxon>Mesorhabditinae</taxon>
        <taxon>Mesorhabditis</taxon>
    </lineage>
</organism>
<reference evidence="2" key="1">
    <citation type="submission" date="2024-02" db="UniProtKB">
        <authorList>
            <consortium name="WormBaseParasite"/>
        </authorList>
    </citation>
    <scope>IDENTIFICATION</scope>
</reference>
<protein>
    <submittedName>
        <fullName evidence="2">Uncharacterized protein</fullName>
    </submittedName>
</protein>
<keyword evidence="1" id="KW-1185">Reference proteome</keyword>
<dbReference type="WBParaSite" id="MBELARI_LOCUS2153">
    <property type="protein sequence ID" value="MBELARI_LOCUS2153"/>
    <property type="gene ID" value="MBELARI_LOCUS2153"/>
</dbReference>
<accession>A0AAF3J7T2</accession>
<name>A0AAF3J7T2_9BILA</name>